<evidence type="ECO:0000256" key="1">
    <source>
        <dbReference type="ARBA" id="ARBA00022857"/>
    </source>
</evidence>
<evidence type="ECO:0000313" key="7">
    <source>
        <dbReference type="Proteomes" id="UP000807785"/>
    </source>
</evidence>
<gene>
    <name evidence="6" type="ORF">IPH26_12815</name>
</gene>
<name>A0A9D7HMI5_9PROT</name>
<dbReference type="EMBL" id="JADJEV010000003">
    <property type="protein sequence ID" value="MBK6973778.1"/>
    <property type="molecule type" value="Genomic_DNA"/>
</dbReference>
<comment type="caution">
    <text evidence="6">The sequence shown here is derived from an EMBL/GenBank/DDBJ whole genome shotgun (WGS) entry which is preliminary data.</text>
</comment>
<dbReference type="SUPFAM" id="SSF51430">
    <property type="entry name" value="NAD(P)-linked oxidoreductase"/>
    <property type="match status" value="1"/>
</dbReference>
<evidence type="ECO:0000256" key="2">
    <source>
        <dbReference type="ARBA" id="ARBA00023002"/>
    </source>
</evidence>
<keyword evidence="2" id="KW-0560">Oxidoreductase</keyword>
<dbReference type="FunFam" id="3.20.20.100:FF:000005">
    <property type="entry name" value="NADP(H)-dependent aldo-keto reductase"/>
    <property type="match status" value="1"/>
</dbReference>
<reference evidence="6" key="1">
    <citation type="submission" date="2020-10" db="EMBL/GenBank/DDBJ databases">
        <title>Connecting structure to function with the recovery of over 1000 high-quality activated sludge metagenome-assembled genomes encoding full-length rRNA genes using long-read sequencing.</title>
        <authorList>
            <person name="Singleton C.M."/>
            <person name="Petriglieri F."/>
            <person name="Kristensen J.M."/>
            <person name="Kirkegaard R.H."/>
            <person name="Michaelsen T.Y."/>
            <person name="Andersen M.H."/>
            <person name="Karst S.M."/>
            <person name="Dueholm M.S."/>
            <person name="Nielsen P.H."/>
            <person name="Albertsen M."/>
        </authorList>
    </citation>
    <scope>NUCLEOTIDE SEQUENCE</scope>
    <source>
        <strain evidence="6">Bjer_18-Q3-R1-45_BAT3C.347</strain>
    </source>
</reference>
<keyword evidence="1" id="KW-0521">NADP</keyword>
<dbReference type="PANTHER" id="PTHR43364">
    <property type="entry name" value="NADH-SPECIFIC METHYLGLYOXAL REDUCTASE-RELATED"/>
    <property type="match status" value="1"/>
</dbReference>
<dbReference type="InterPro" id="IPR036812">
    <property type="entry name" value="NAD(P)_OxRdtase_dom_sf"/>
</dbReference>
<dbReference type="CDD" id="cd19094">
    <property type="entry name" value="AKR_Tas-like"/>
    <property type="match status" value="1"/>
</dbReference>
<dbReference type="Proteomes" id="UP000807785">
    <property type="component" value="Unassembled WGS sequence"/>
</dbReference>
<feature type="domain" description="NADP-dependent oxidoreductase" evidence="5">
    <location>
        <begin position="15"/>
        <end position="336"/>
    </location>
</feature>
<proteinExistence type="inferred from homology"/>
<organism evidence="6 7">
    <name type="scientific">Candidatus Methylophosphatis roskildensis</name>
    <dbReference type="NCBI Taxonomy" id="2899263"/>
    <lineage>
        <taxon>Bacteria</taxon>
        <taxon>Pseudomonadati</taxon>
        <taxon>Pseudomonadota</taxon>
        <taxon>Betaproteobacteria</taxon>
        <taxon>Nitrosomonadales</taxon>
        <taxon>Sterolibacteriaceae</taxon>
        <taxon>Candidatus Methylophosphatis</taxon>
    </lineage>
</organism>
<accession>A0A9D7HMI5</accession>
<dbReference type="InterPro" id="IPR023210">
    <property type="entry name" value="NADP_OxRdtase_dom"/>
</dbReference>
<comment type="similarity">
    <text evidence="3">Belongs to the aldo/keto reductase family. Aldo/keto reductase 2 subfamily.</text>
</comment>
<dbReference type="GO" id="GO:0016491">
    <property type="term" value="F:oxidoreductase activity"/>
    <property type="evidence" value="ECO:0007669"/>
    <property type="project" value="UniProtKB-KW"/>
</dbReference>
<evidence type="ECO:0000313" key="6">
    <source>
        <dbReference type="EMBL" id="MBK6973778.1"/>
    </source>
</evidence>
<evidence type="ECO:0000256" key="3">
    <source>
        <dbReference type="ARBA" id="ARBA00038157"/>
    </source>
</evidence>
<dbReference type="Gene3D" id="3.20.20.100">
    <property type="entry name" value="NADP-dependent oxidoreductase domain"/>
    <property type="match status" value="1"/>
</dbReference>
<protein>
    <recommendedName>
        <fullName evidence="4">Protein tas</fullName>
    </recommendedName>
</protein>
<dbReference type="AlphaFoldDB" id="A0A9D7HMI5"/>
<evidence type="ECO:0000259" key="5">
    <source>
        <dbReference type="Pfam" id="PF00248"/>
    </source>
</evidence>
<dbReference type="PANTHER" id="PTHR43364:SF17">
    <property type="entry name" value="ALDO KETO REDUCTASE"/>
    <property type="match status" value="1"/>
</dbReference>
<sequence length="345" mass="38528">MRYRQLGGSELRVSEICLGTMTFGIQNSEAEGHAQLDFALDRGVNFIDTAEMYPVPASAASYGRTEEVVGTWLQRKRRDSVILATKVAGPSRNLQWIRGGPLALDRANIRAALDGSLKRLRTDYVDLYQLHWPDRNTPMFGRYQFDPAQEHPTVPVAEQIEALTELVREGKIRHIGLSNEHPWGVTEFLTQADKQGLARAVSVQNAYNLINRSFETSLAELCYRERISLLAYSPLAFGLLTGKYVDDPATRGRVTIFDGFAQRYGKPNVRPAVESYVALARRHGIAPAVMALAFVVGRWFIGSTIVGATSLAQLEQNLSAWEIDLSPELIDEIEQIHLRYTNPAP</sequence>
<dbReference type="Pfam" id="PF00248">
    <property type="entry name" value="Aldo_ket_red"/>
    <property type="match status" value="1"/>
</dbReference>
<evidence type="ECO:0000256" key="4">
    <source>
        <dbReference type="ARBA" id="ARBA00070119"/>
    </source>
</evidence>
<dbReference type="InterPro" id="IPR050523">
    <property type="entry name" value="AKR_Detox_Biosynth"/>
</dbReference>